<keyword evidence="2" id="KW-0378">Hydrolase</keyword>
<evidence type="ECO:0000256" key="1">
    <source>
        <dbReference type="ARBA" id="ARBA00022722"/>
    </source>
</evidence>
<feature type="coiled-coil region" evidence="6">
    <location>
        <begin position="123"/>
        <end position="150"/>
    </location>
</feature>
<comment type="function">
    <text evidence="4">DNA polymerase III is a complex, multichain enzyme responsible for most of the replicative synthesis in bacteria. The epsilon subunit contain the editing function and is a proofreading 3'-5' exonuclease.</text>
</comment>
<comment type="caution">
    <text evidence="9">The sequence shown here is derived from an EMBL/GenBank/DDBJ whole genome shotgun (WGS) entry which is preliminary data.</text>
</comment>
<organism evidence="9 10">
    <name type="scientific">Trichloromonas acetexigens</name>
    <dbReference type="NCBI Taxonomy" id="38815"/>
    <lineage>
        <taxon>Bacteria</taxon>
        <taxon>Pseudomonadati</taxon>
        <taxon>Thermodesulfobacteriota</taxon>
        <taxon>Desulfuromonadia</taxon>
        <taxon>Desulfuromonadales</taxon>
        <taxon>Trichloromonadaceae</taxon>
        <taxon>Trichloromonas</taxon>
    </lineage>
</organism>
<dbReference type="GO" id="GO:0003887">
    <property type="term" value="F:DNA-directed DNA polymerase activity"/>
    <property type="evidence" value="ECO:0007669"/>
    <property type="project" value="InterPro"/>
</dbReference>
<sequence>MKPQYRYWIFLFAIANVIFGVIWAALFGAWFSLAPDEQAYIKGLLDKILPFPMLGSVILVTAIGGLVSMLFYYYVIPILQLAEKTRLMATANPDYRIFPRGAREVVYLTGIINDYADAFQKLKTEVDVRIHEAQAQVDEERNRLAALMSELPSGVLVCNTEGLILLYNQQAQNLLQPENGQGGAGIIGLGRSVFGLLRREPLMHAFERLRQSLHQEQTLSTLGFMLTRPDGACLRLNMALVLGQKVEEQEISGFVLTLEDMTPQIEADNRRDRLIQTMADSFQDGIADIRRSISTILARPELKPHQLQRYRRVIDRSSLALQQNLDQVREHYTHHRHSLSKVEDILAENLMEILRKTLFDRFGAELQGEAQDGLWLRLDSYSLVQALAHLAGLLKGQKLFGAFLVTLRQTSSTKASMTIGWPDYCLDYQFIADWVASPVIVESEGQALSFSDLVSSFGGAVFIESAGGKACHEVRIELPLASPSAHEELPSPHKPRPVYYEFDLFNRPGMDDLGKRPLRKLTYVVFDTETTGLNPSQGDEIIQLGAIRIINGRLLYDEIIDQLVDPRRSVPPESVAIHGIDPSRLVGQPTIEKVLPHFHKFAEGAVLVAHNAAFDMRFLELNERRTGLRFDNPVLDTLLLSSVVRPNQKDHSIDAIAEMLNLTIHGRHTALGDAVATAEVLLKLIPLLEANNIFTLEDALKASAQSPFAKMAF</sequence>
<evidence type="ECO:0000313" key="10">
    <source>
        <dbReference type="Proteomes" id="UP000317155"/>
    </source>
</evidence>
<evidence type="ECO:0000256" key="4">
    <source>
        <dbReference type="ARBA" id="ARBA00025483"/>
    </source>
</evidence>
<protein>
    <submittedName>
        <fullName evidence="9">DNA polymerase III subunit epsilon</fullName>
    </submittedName>
</protein>
<dbReference type="RefSeq" id="WP_092057514.1">
    <property type="nucleotide sequence ID" value="NZ_FOJJ01000034.1"/>
</dbReference>
<name>A0A550JGV6_9BACT</name>
<dbReference type="InterPro" id="IPR000014">
    <property type="entry name" value="PAS"/>
</dbReference>
<keyword evidence="6" id="KW-0175">Coiled coil</keyword>
<evidence type="ECO:0000256" key="5">
    <source>
        <dbReference type="ARBA" id="ARBA00026073"/>
    </source>
</evidence>
<accession>A0A550JGV6</accession>
<keyword evidence="1" id="KW-0540">Nuclease</keyword>
<gene>
    <name evidence="9" type="ORF">FL622_07770</name>
</gene>
<keyword evidence="7" id="KW-0472">Membrane</keyword>
<dbReference type="InterPro" id="IPR036397">
    <property type="entry name" value="RNaseH_sf"/>
</dbReference>
<dbReference type="PANTHER" id="PTHR30231">
    <property type="entry name" value="DNA POLYMERASE III SUBUNIT EPSILON"/>
    <property type="match status" value="1"/>
</dbReference>
<keyword evidence="3" id="KW-0269">Exonuclease</keyword>
<dbReference type="AlphaFoldDB" id="A0A550JGV6"/>
<dbReference type="GO" id="GO:0006260">
    <property type="term" value="P:DNA replication"/>
    <property type="evidence" value="ECO:0007669"/>
    <property type="project" value="InterPro"/>
</dbReference>
<dbReference type="SMART" id="SM00479">
    <property type="entry name" value="EXOIII"/>
    <property type="match status" value="1"/>
</dbReference>
<evidence type="ECO:0000256" key="2">
    <source>
        <dbReference type="ARBA" id="ARBA00022801"/>
    </source>
</evidence>
<dbReference type="CDD" id="cd06127">
    <property type="entry name" value="DEDDh"/>
    <property type="match status" value="1"/>
</dbReference>
<dbReference type="CDD" id="cd00130">
    <property type="entry name" value="PAS"/>
    <property type="match status" value="1"/>
</dbReference>
<reference evidence="9 10" key="1">
    <citation type="submission" date="2019-07" db="EMBL/GenBank/DDBJ databases">
        <title>Insights of Desulfuromonas acetexigens electromicrobiology.</title>
        <authorList>
            <person name="Katuri K."/>
            <person name="Sapireddy V."/>
            <person name="Shaw D.R."/>
            <person name="Saikaly P."/>
        </authorList>
    </citation>
    <scope>NUCLEOTIDE SEQUENCE [LARGE SCALE GENOMIC DNA]</scope>
    <source>
        <strain evidence="9 10">2873</strain>
    </source>
</reference>
<dbReference type="Proteomes" id="UP000317155">
    <property type="component" value="Unassembled WGS sequence"/>
</dbReference>
<keyword evidence="10" id="KW-1185">Reference proteome</keyword>
<evidence type="ECO:0000256" key="6">
    <source>
        <dbReference type="SAM" id="Coils"/>
    </source>
</evidence>
<dbReference type="Gene3D" id="3.30.450.20">
    <property type="entry name" value="PAS domain"/>
    <property type="match status" value="1"/>
</dbReference>
<dbReference type="SUPFAM" id="SSF53098">
    <property type="entry name" value="Ribonuclease H-like"/>
    <property type="match status" value="1"/>
</dbReference>
<feature type="transmembrane region" description="Helical" evidence="7">
    <location>
        <begin position="53"/>
        <end position="76"/>
    </location>
</feature>
<dbReference type="FunFam" id="3.30.420.10:FF:000045">
    <property type="entry name" value="3'-5' exonuclease DinG"/>
    <property type="match status" value="1"/>
</dbReference>
<dbReference type="InterPro" id="IPR012337">
    <property type="entry name" value="RNaseH-like_sf"/>
</dbReference>
<comment type="subunit">
    <text evidence="5">DNA polymerase III contains a core (composed of alpha, epsilon and theta chains) that associates with a tau subunit. This core dimerizes to form the POLIII' complex. PolIII' associates with the gamma complex (composed of gamma, delta, delta', psi and chi chains) and with the beta chain to form the complete DNA polymerase III complex.</text>
</comment>
<keyword evidence="7" id="KW-1133">Transmembrane helix</keyword>
<dbReference type="PANTHER" id="PTHR30231:SF4">
    <property type="entry name" value="PROTEIN NEN2"/>
    <property type="match status" value="1"/>
</dbReference>
<proteinExistence type="predicted"/>
<feature type="transmembrane region" description="Helical" evidence="7">
    <location>
        <begin position="7"/>
        <end position="33"/>
    </location>
</feature>
<feature type="domain" description="Exonuclease" evidence="8">
    <location>
        <begin position="522"/>
        <end position="690"/>
    </location>
</feature>
<dbReference type="Pfam" id="PF00929">
    <property type="entry name" value="RNase_T"/>
    <property type="match status" value="1"/>
</dbReference>
<dbReference type="OrthoDB" id="9804290at2"/>
<evidence type="ECO:0000313" key="9">
    <source>
        <dbReference type="EMBL" id="TRO82467.1"/>
    </source>
</evidence>
<dbReference type="Gene3D" id="3.30.420.10">
    <property type="entry name" value="Ribonuclease H-like superfamily/Ribonuclease H"/>
    <property type="match status" value="1"/>
</dbReference>
<dbReference type="GO" id="GO:0003677">
    <property type="term" value="F:DNA binding"/>
    <property type="evidence" value="ECO:0007669"/>
    <property type="project" value="InterPro"/>
</dbReference>
<evidence type="ECO:0000256" key="3">
    <source>
        <dbReference type="ARBA" id="ARBA00022839"/>
    </source>
</evidence>
<dbReference type="InterPro" id="IPR035965">
    <property type="entry name" value="PAS-like_dom_sf"/>
</dbReference>
<dbReference type="SUPFAM" id="SSF55785">
    <property type="entry name" value="PYP-like sensor domain (PAS domain)"/>
    <property type="match status" value="1"/>
</dbReference>
<keyword evidence="7" id="KW-0812">Transmembrane</keyword>
<dbReference type="InterPro" id="IPR006054">
    <property type="entry name" value="DnaQ"/>
</dbReference>
<dbReference type="GO" id="GO:0005829">
    <property type="term" value="C:cytosol"/>
    <property type="evidence" value="ECO:0007669"/>
    <property type="project" value="TreeGrafter"/>
</dbReference>
<dbReference type="GO" id="GO:0008408">
    <property type="term" value="F:3'-5' exonuclease activity"/>
    <property type="evidence" value="ECO:0007669"/>
    <property type="project" value="TreeGrafter"/>
</dbReference>
<dbReference type="EMBL" id="VJVV01000004">
    <property type="protein sequence ID" value="TRO82467.1"/>
    <property type="molecule type" value="Genomic_DNA"/>
</dbReference>
<evidence type="ECO:0000256" key="7">
    <source>
        <dbReference type="SAM" id="Phobius"/>
    </source>
</evidence>
<dbReference type="NCBIfam" id="TIGR00573">
    <property type="entry name" value="dnaq"/>
    <property type="match status" value="1"/>
</dbReference>
<evidence type="ECO:0000259" key="8">
    <source>
        <dbReference type="SMART" id="SM00479"/>
    </source>
</evidence>
<dbReference type="InterPro" id="IPR013520">
    <property type="entry name" value="Ribonucl_H"/>
</dbReference>